<evidence type="ECO:0000256" key="2">
    <source>
        <dbReference type="RuleBase" id="RU003749"/>
    </source>
</evidence>
<gene>
    <name evidence="4" type="ORF">GGR25_004077</name>
</gene>
<comment type="similarity">
    <text evidence="1 2">Belongs to the anti-sigma-factor antagonist family.</text>
</comment>
<protein>
    <recommendedName>
        <fullName evidence="2">Anti-sigma factor antagonist</fullName>
    </recommendedName>
</protein>
<evidence type="ECO:0000313" key="5">
    <source>
        <dbReference type="Proteomes" id="UP000553963"/>
    </source>
</evidence>
<dbReference type="GO" id="GO:0043856">
    <property type="term" value="F:anti-sigma factor antagonist activity"/>
    <property type="evidence" value="ECO:0007669"/>
    <property type="project" value="InterPro"/>
</dbReference>
<dbReference type="RefSeq" id="WP_183400667.1">
    <property type="nucleotide sequence ID" value="NZ_JACIDS010000005.1"/>
</dbReference>
<organism evidence="4 5">
    <name type="scientific">Kaistia hirudinis</name>
    <dbReference type="NCBI Taxonomy" id="1293440"/>
    <lineage>
        <taxon>Bacteria</taxon>
        <taxon>Pseudomonadati</taxon>
        <taxon>Pseudomonadota</taxon>
        <taxon>Alphaproteobacteria</taxon>
        <taxon>Hyphomicrobiales</taxon>
        <taxon>Kaistiaceae</taxon>
        <taxon>Kaistia</taxon>
    </lineage>
</organism>
<proteinExistence type="inferred from homology"/>
<evidence type="ECO:0000313" key="4">
    <source>
        <dbReference type="EMBL" id="MBB3933013.1"/>
    </source>
</evidence>
<dbReference type="NCBIfam" id="TIGR00377">
    <property type="entry name" value="ant_ant_sig"/>
    <property type="match status" value="1"/>
</dbReference>
<reference evidence="4 5" key="1">
    <citation type="submission" date="2020-08" db="EMBL/GenBank/DDBJ databases">
        <title>Genomic Encyclopedia of Type Strains, Phase IV (KMG-IV): sequencing the most valuable type-strain genomes for metagenomic binning, comparative biology and taxonomic classification.</title>
        <authorList>
            <person name="Goeker M."/>
        </authorList>
    </citation>
    <scope>NUCLEOTIDE SEQUENCE [LARGE SCALE GENOMIC DNA]</scope>
    <source>
        <strain evidence="4 5">DSM 25966</strain>
    </source>
</reference>
<name>A0A840AUW6_9HYPH</name>
<sequence>MSITFETTGPVLVVDLLGRLDSANAAEVEGALLERVTATTGPVVLDLVRLDYISSAGLRVVLVVAKRMKQAGRPLVLCGLQPNIRDVFEISGFLGILDVVAKRAEALTKLR</sequence>
<accession>A0A840AUW6</accession>
<comment type="caution">
    <text evidence="4">The sequence shown here is derived from an EMBL/GenBank/DDBJ whole genome shotgun (WGS) entry which is preliminary data.</text>
</comment>
<dbReference type="InterPro" id="IPR036513">
    <property type="entry name" value="STAS_dom_sf"/>
</dbReference>
<evidence type="ECO:0000259" key="3">
    <source>
        <dbReference type="PROSITE" id="PS50801"/>
    </source>
</evidence>
<dbReference type="Proteomes" id="UP000553963">
    <property type="component" value="Unassembled WGS sequence"/>
</dbReference>
<feature type="domain" description="STAS" evidence="3">
    <location>
        <begin position="1"/>
        <end position="110"/>
    </location>
</feature>
<dbReference type="PANTHER" id="PTHR33495:SF2">
    <property type="entry name" value="ANTI-SIGMA FACTOR ANTAGONIST TM_1081-RELATED"/>
    <property type="match status" value="1"/>
</dbReference>
<dbReference type="CDD" id="cd07043">
    <property type="entry name" value="STAS_anti-anti-sigma_factors"/>
    <property type="match status" value="1"/>
</dbReference>
<dbReference type="InterPro" id="IPR002645">
    <property type="entry name" value="STAS_dom"/>
</dbReference>
<dbReference type="SUPFAM" id="SSF52091">
    <property type="entry name" value="SpoIIaa-like"/>
    <property type="match status" value="1"/>
</dbReference>
<dbReference type="AlphaFoldDB" id="A0A840AUW6"/>
<dbReference type="PROSITE" id="PS50801">
    <property type="entry name" value="STAS"/>
    <property type="match status" value="1"/>
</dbReference>
<evidence type="ECO:0000256" key="1">
    <source>
        <dbReference type="ARBA" id="ARBA00009013"/>
    </source>
</evidence>
<dbReference type="EMBL" id="JACIDS010000005">
    <property type="protein sequence ID" value="MBB3933013.1"/>
    <property type="molecule type" value="Genomic_DNA"/>
</dbReference>
<dbReference type="Gene3D" id="3.30.750.24">
    <property type="entry name" value="STAS domain"/>
    <property type="match status" value="1"/>
</dbReference>
<dbReference type="Pfam" id="PF01740">
    <property type="entry name" value="STAS"/>
    <property type="match status" value="1"/>
</dbReference>
<dbReference type="PANTHER" id="PTHR33495">
    <property type="entry name" value="ANTI-SIGMA FACTOR ANTAGONIST TM_1081-RELATED-RELATED"/>
    <property type="match status" value="1"/>
</dbReference>
<keyword evidence="5" id="KW-1185">Reference proteome</keyword>
<dbReference type="InterPro" id="IPR003658">
    <property type="entry name" value="Anti-sigma_ant"/>
</dbReference>